<reference evidence="3" key="1">
    <citation type="journal article" date="2012" name="Nat. Biotechnol.">
        <title>Draft genome sequence of pigeonpea (Cajanus cajan), an orphan legume crop of resource-poor farmers.</title>
        <authorList>
            <person name="Varshney R.K."/>
            <person name="Chen W."/>
            <person name="Li Y."/>
            <person name="Bharti A.K."/>
            <person name="Saxena R.K."/>
            <person name="Schlueter J.A."/>
            <person name="Donoghue M.T."/>
            <person name="Azam S."/>
            <person name="Fan G."/>
            <person name="Whaley A.M."/>
            <person name="Farmer A.D."/>
            <person name="Sheridan J."/>
            <person name="Iwata A."/>
            <person name="Tuteja R."/>
            <person name="Penmetsa R.V."/>
            <person name="Wu W."/>
            <person name="Upadhyaya H.D."/>
            <person name="Yang S.P."/>
            <person name="Shah T."/>
            <person name="Saxena K.B."/>
            <person name="Michael T."/>
            <person name="McCombie W.R."/>
            <person name="Yang B."/>
            <person name="Zhang G."/>
            <person name="Yang H."/>
            <person name="Wang J."/>
            <person name="Spillane C."/>
            <person name="Cook D.R."/>
            <person name="May G.D."/>
            <person name="Xu X."/>
            <person name="Jackson S.A."/>
        </authorList>
    </citation>
    <scope>NUCLEOTIDE SEQUENCE [LARGE SCALE GENOMIC DNA]</scope>
</reference>
<dbReference type="OMA" id="QHINIME"/>
<evidence type="ECO:0000313" key="3">
    <source>
        <dbReference type="EMBL" id="KYP32983.1"/>
    </source>
</evidence>
<dbReference type="PANTHER" id="PTHR36766">
    <property type="entry name" value="PLANT BROAD-SPECTRUM MILDEW RESISTANCE PROTEIN RPW8"/>
    <property type="match status" value="1"/>
</dbReference>
<keyword evidence="1" id="KW-0611">Plant defense</keyword>
<feature type="domain" description="NB-ARC" evidence="2">
    <location>
        <begin position="1"/>
        <end position="165"/>
    </location>
</feature>
<keyword evidence="4" id="KW-1185">Reference proteome</keyword>
<dbReference type="AlphaFoldDB" id="A0A151QRP2"/>
<dbReference type="Gramene" id="C.cajan_47518.t">
    <property type="protein sequence ID" value="C.cajan_47518.t.cds1"/>
    <property type="gene ID" value="C.cajan_47518"/>
</dbReference>
<dbReference type="EMBL" id="KQ485041">
    <property type="protein sequence ID" value="KYP32983.1"/>
    <property type="molecule type" value="Genomic_DNA"/>
</dbReference>
<accession>A0A151QRP2</accession>
<gene>
    <name evidence="3" type="ORF">KK1_046221</name>
</gene>
<dbReference type="Gene3D" id="3.40.50.300">
    <property type="entry name" value="P-loop containing nucleotide triphosphate hydrolases"/>
    <property type="match status" value="1"/>
</dbReference>
<evidence type="ECO:0000313" key="4">
    <source>
        <dbReference type="Proteomes" id="UP000075243"/>
    </source>
</evidence>
<dbReference type="Proteomes" id="UP000075243">
    <property type="component" value="Unassembled WGS sequence"/>
</dbReference>
<dbReference type="InterPro" id="IPR002182">
    <property type="entry name" value="NB-ARC"/>
</dbReference>
<dbReference type="GO" id="GO:0043531">
    <property type="term" value="F:ADP binding"/>
    <property type="evidence" value="ECO:0007669"/>
    <property type="project" value="InterPro"/>
</dbReference>
<protein>
    <submittedName>
        <fullName evidence="3">Disease resistance protein At4g19060 family</fullName>
    </submittedName>
</protein>
<sequence length="217" mass="24921">MCGTGKTTLVKMVLDDPRVRNKYEEPLWVCLYDLTSSDEMDIKIVKEMLAQLGDDPDLLTEQPDLLTEEPDQLTAEPKDDWLVDRLHEKLKGRTYLIVLDGVWHCNEWFNNLYDNNTVRFSQALPKDEGGAVIVTSRQKEVTTKLVNGEKLIHLEPWDDEKMKEFVKRCLEQQGKSSSEITQEKIDSIAYHCHGLPLVAEFLSGWIEKQIPDKSGSD</sequence>
<name>A0A151QRP2_CAJCA</name>
<dbReference type="Pfam" id="PF00931">
    <property type="entry name" value="NB-ARC"/>
    <property type="match status" value="1"/>
</dbReference>
<dbReference type="SUPFAM" id="SSF52540">
    <property type="entry name" value="P-loop containing nucleoside triphosphate hydrolases"/>
    <property type="match status" value="1"/>
</dbReference>
<evidence type="ECO:0000259" key="2">
    <source>
        <dbReference type="Pfam" id="PF00931"/>
    </source>
</evidence>
<dbReference type="PANTHER" id="PTHR36766:SF30">
    <property type="entry name" value="TIR-NBS TYPE DISEASE RESISTANCE PROTEIN-RELATED"/>
    <property type="match status" value="1"/>
</dbReference>
<dbReference type="InterPro" id="IPR027417">
    <property type="entry name" value="P-loop_NTPase"/>
</dbReference>
<evidence type="ECO:0000256" key="1">
    <source>
        <dbReference type="ARBA" id="ARBA00022821"/>
    </source>
</evidence>
<organism evidence="3 4">
    <name type="scientific">Cajanus cajan</name>
    <name type="common">Pigeon pea</name>
    <name type="synonym">Cajanus indicus</name>
    <dbReference type="NCBI Taxonomy" id="3821"/>
    <lineage>
        <taxon>Eukaryota</taxon>
        <taxon>Viridiplantae</taxon>
        <taxon>Streptophyta</taxon>
        <taxon>Embryophyta</taxon>
        <taxon>Tracheophyta</taxon>
        <taxon>Spermatophyta</taxon>
        <taxon>Magnoliopsida</taxon>
        <taxon>eudicotyledons</taxon>
        <taxon>Gunneridae</taxon>
        <taxon>Pentapetalae</taxon>
        <taxon>rosids</taxon>
        <taxon>fabids</taxon>
        <taxon>Fabales</taxon>
        <taxon>Fabaceae</taxon>
        <taxon>Papilionoideae</taxon>
        <taxon>50 kb inversion clade</taxon>
        <taxon>NPAAA clade</taxon>
        <taxon>indigoferoid/millettioid clade</taxon>
        <taxon>Phaseoleae</taxon>
        <taxon>Cajanus</taxon>
    </lineage>
</organism>
<dbReference type="GO" id="GO:0006952">
    <property type="term" value="P:defense response"/>
    <property type="evidence" value="ECO:0007669"/>
    <property type="project" value="UniProtKB-KW"/>
</dbReference>
<dbReference type="STRING" id="3821.A0A151QRP2"/>
<proteinExistence type="predicted"/>